<gene>
    <name evidence="2" type="ORF">OTK00_001326</name>
</gene>
<feature type="transmembrane region" description="Helical" evidence="1">
    <location>
        <begin position="7"/>
        <end position="28"/>
    </location>
</feature>
<sequence>MLSQDFVYIKGNSVLLYIPLLICNVIFFEFVDALFANLILIFVFCTLFTNGFFINIFLMILLLFINRRLKEKIYVERIEVFLSYLFGFLISLNFLYYLIESYLNNTLLNMSLILTTAVIQFILDSIFGIFIYFIIERESKYLLRLKKGRSLKEE</sequence>
<feature type="transmembrane region" description="Helical" evidence="1">
    <location>
        <begin position="111"/>
        <end position="135"/>
    </location>
</feature>
<protein>
    <submittedName>
        <fullName evidence="2">Uncharacterized protein</fullName>
    </submittedName>
</protein>
<keyword evidence="1" id="KW-1133">Transmembrane helix</keyword>
<keyword evidence="3" id="KW-1185">Reference proteome</keyword>
<keyword evidence="1" id="KW-0472">Membrane</keyword>
<organism evidence="2 3">
    <name type="scientific">Caldicellulosiruptor morganii</name>
    <dbReference type="NCBI Taxonomy" id="1387555"/>
    <lineage>
        <taxon>Bacteria</taxon>
        <taxon>Bacillati</taxon>
        <taxon>Bacillota</taxon>
        <taxon>Bacillota incertae sedis</taxon>
        <taxon>Caldicellulosiruptorales</taxon>
        <taxon>Caldicellulosiruptoraceae</taxon>
        <taxon>Caldicellulosiruptor</taxon>
    </lineage>
</organism>
<name>A0ABY7BN94_9FIRM</name>
<evidence type="ECO:0000313" key="3">
    <source>
        <dbReference type="Proteomes" id="UP001164909"/>
    </source>
</evidence>
<dbReference type="EMBL" id="CP113865">
    <property type="protein sequence ID" value="WAM32874.1"/>
    <property type="molecule type" value="Genomic_DNA"/>
</dbReference>
<evidence type="ECO:0000256" key="1">
    <source>
        <dbReference type="SAM" id="Phobius"/>
    </source>
</evidence>
<dbReference type="Proteomes" id="UP001164909">
    <property type="component" value="Chromosome"/>
</dbReference>
<accession>A0ABY7BN94</accession>
<keyword evidence="1" id="KW-0812">Transmembrane</keyword>
<feature type="transmembrane region" description="Helical" evidence="1">
    <location>
        <begin position="78"/>
        <end position="99"/>
    </location>
</feature>
<reference evidence="2" key="1">
    <citation type="submission" date="2022-12" db="EMBL/GenBank/DDBJ databases">
        <authorList>
            <person name="Bing R.G."/>
            <person name="Willard D.J."/>
            <person name="Manesh M.J.H."/>
            <person name="Laemthong T."/>
            <person name="Crosby J.R."/>
            <person name="Kelly R.M."/>
        </authorList>
    </citation>
    <scope>NUCLEOTIDE SEQUENCE</scope>
    <source>
        <strain evidence="2">DSM 8990</strain>
    </source>
</reference>
<feature type="transmembrane region" description="Helical" evidence="1">
    <location>
        <begin position="34"/>
        <end position="66"/>
    </location>
</feature>
<proteinExistence type="predicted"/>
<evidence type="ECO:0000313" key="2">
    <source>
        <dbReference type="EMBL" id="WAM32874.1"/>
    </source>
</evidence>
<dbReference type="RefSeq" id="WP_241765494.1">
    <property type="nucleotide sequence ID" value="NZ_CP113865.1"/>
</dbReference>